<evidence type="ECO:0000256" key="1">
    <source>
        <dbReference type="SAM" id="MobiDB-lite"/>
    </source>
</evidence>
<accession>A0AAN6XEG4</accession>
<comment type="caution">
    <text evidence="3">The sequence shown here is derived from an EMBL/GenBank/DDBJ whole genome shotgun (WGS) entry which is preliminary data.</text>
</comment>
<reference evidence="3" key="1">
    <citation type="journal article" date="2023" name="Mol. Phylogenet. Evol.">
        <title>Genome-scale phylogeny and comparative genomics of the fungal order Sordariales.</title>
        <authorList>
            <person name="Hensen N."/>
            <person name="Bonometti L."/>
            <person name="Westerberg I."/>
            <person name="Brannstrom I.O."/>
            <person name="Guillou S."/>
            <person name="Cros-Aarteil S."/>
            <person name="Calhoun S."/>
            <person name="Haridas S."/>
            <person name="Kuo A."/>
            <person name="Mondo S."/>
            <person name="Pangilinan J."/>
            <person name="Riley R."/>
            <person name="LaButti K."/>
            <person name="Andreopoulos B."/>
            <person name="Lipzen A."/>
            <person name="Chen C."/>
            <person name="Yan M."/>
            <person name="Daum C."/>
            <person name="Ng V."/>
            <person name="Clum A."/>
            <person name="Steindorff A."/>
            <person name="Ohm R.A."/>
            <person name="Martin F."/>
            <person name="Silar P."/>
            <person name="Natvig D.O."/>
            <person name="Lalanne C."/>
            <person name="Gautier V."/>
            <person name="Ament-Velasquez S.L."/>
            <person name="Kruys A."/>
            <person name="Hutchinson M.I."/>
            <person name="Powell A.J."/>
            <person name="Barry K."/>
            <person name="Miller A.N."/>
            <person name="Grigoriev I.V."/>
            <person name="Debuchy R."/>
            <person name="Gladieux P."/>
            <person name="Hiltunen Thoren M."/>
            <person name="Johannesson H."/>
        </authorList>
    </citation>
    <scope>NUCLEOTIDE SEQUENCE</scope>
    <source>
        <strain evidence="3">CBS 315.58</strain>
    </source>
</reference>
<keyword evidence="2" id="KW-0472">Membrane</keyword>
<evidence type="ECO:0000313" key="3">
    <source>
        <dbReference type="EMBL" id="KAK4198628.1"/>
    </source>
</evidence>
<name>A0AAN6XEG4_9PEZI</name>
<evidence type="ECO:0000256" key="2">
    <source>
        <dbReference type="SAM" id="Phobius"/>
    </source>
</evidence>
<evidence type="ECO:0000313" key="4">
    <source>
        <dbReference type="Proteomes" id="UP001303160"/>
    </source>
</evidence>
<organism evidence="3 4">
    <name type="scientific">Triangularia verruculosa</name>
    <dbReference type="NCBI Taxonomy" id="2587418"/>
    <lineage>
        <taxon>Eukaryota</taxon>
        <taxon>Fungi</taxon>
        <taxon>Dikarya</taxon>
        <taxon>Ascomycota</taxon>
        <taxon>Pezizomycotina</taxon>
        <taxon>Sordariomycetes</taxon>
        <taxon>Sordariomycetidae</taxon>
        <taxon>Sordariales</taxon>
        <taxon>Podosporaceae</taxon>
        <taxon>Triangularia</taxon>
    </lineage>
</organism>
<keyword evidence="2" id="KW-1133">Transmembrane helix</keyword>
<dbReference type="Proteomes" id="UP001303160">
    <property type="component" value="Unassembled WGS sequence"/>
</dbReference>
<dbReference type="EMBL" id="MU863943">
    <property type="protein sequence ID" value="KAK4198628.1"/>
    <property type="molecule type" value="Genomic_DNA"/>
</dbReference>
<reference evidence="3" key="2">
    <citation type="submission" date="2023-05" db="EMBL/GenBank/DDBJ databases">
        <authorList>
            <consortium name="Lawrence Berkeley National Laboratory"/>
            <person name="Steindorff A."/>
            <person name="Hensen N."/>
            <person name="Bonometti L."/>
            <person name="Westerberg I."/>
            <person name="Brannstrom I.O."/>
            <person name="Guillou S."/>
            <person name="Cros-Aarteil S."/>
            <person name="Calhoun S."/>
            <person name="Haridas S."/>
            <person name="Kuo A."/>
            <person name="Mondo S."/>
            <person name="Pangilinan J."/>
            <person name="Riley R."/>
            <person name="Labutti K."/>
            <person name="Andreopoulos B."/>
            <person name="Lipzen A."/>
            <person name="Chen C."/>
            <person name="Yanf M."/>
            <person name="Daum C."/>
            <person name="Ng V."/>
            <person name="Clum A."/>
            <person name="Ohm R."/>
            <person name="Martin F."/>
            <person name="Silar P."/>
            <person name="Natvig D."/>
            <person name="Lalanne C."/>
            <person name="Gautier V."/>
            <person name="Ament-Velasquez S.L."/>
            <person name="Kruys A."/>
            <person name="Hutchinson M.I."/>
            <person name="Powell A.J."/>
            <person name="Barry K."/>
            <person name="Miller A.N."/>
            <person name="Grigoriev I.V."/>
            <person name="Debuchy R."/>
            <person name="Gladieux P."/>
            <person name="Thoren M.H."/>
            <person name="Johannesson H."/>
        </authorList>
    </citation>
    <scope>NUCLEOTIDE SEQUENCE</scope>
    <source>
        <strain evidence="3">CBS 315.58</strain>
    </source>
</reference>
<keyword evidence="2" id="KW-0812">Transmembrane</keyword>
<keyword evidence="4" id="KW-1185">Reference proteome</keyword>
<proteinExistence type="predicted"/>
<feature type="region of interest" description="Disordered" evidence="1">
    <location>
        <begin position="1"/>
        <end position="25"/>
    </location>
</feature>
<dbReference type="AlphaFoldDB" id="A0AAN6XEG4"/>
<gene>
    <name evidence="3" type="ORF">QBC40DRAFT_298314</name>
</gene>
<sequence length="126" mass="14756">MSTTTHQPNEKMSYGTLPPPQEPDSKQEYYQIHLGYSPDTEQDAATNDVPYYLSLCKRLLSIFFTFFFVQMGFCISQLADGEAPRPSGDIMIVAFVYWVLSELLVWVQWIHRVDRKTRREVKVWEV</sequence>
<feature type="transmembrane region" description="Helical" evidence="2">
    <location>
        <begin position="59"/>
        <end position="78"/>
    </location>
</feature>
<feature type="transmembrane region" description="Helical" evidence="2">
    <location>
        <begin position="90"/>
        <end position="110"/>
    </location>
</feature>
<protein>
    <submittedName>
        <fullName evidence="3">Uncharacterized protein</fullName>
    </submittedName>
</protein>